<dbReference type="EMBL" id="JAVXZY010000003">
    <property type="protein sequence ID" value="MDT8999525.1"/>
    <property type="molecule type" value="Genomic_DNA"/>
</dbReference>
<gene>
    <name evidence="2" type="primary">casA</name>
    <name evidence="2" type="ORF">RQP53_09625</name>
</gene>
<dbReference type="InterPro" id="IPR013381">
    <property type="entry name" value="CRISPR-assoc_prot_Cse1"/>
</dbReference>
<dbReference type="RefSeq" id="WP_315650086.1">
    <property type="nucleotide sequence ID" value="NZ_JAVXZY010000003.1"/>
</dbReference>
<proteinExistence type="predicted"/>
<reference evidence="2" key="1">
    <citation type="submission" date="2023-09" db="EMBL/GenBank/DDBJ databases">
        <title>Paucibacter sp. APW11 Genome sequencing and assembly.</title>
        <authorList>
            <person name="Kim I."/>
        </authorList>
    </citation>
    <scope>NUCLEOTIDE SEQUENCE</scope>
    <source>
        <strain evidence="2">APW11</strain>
    </source>
</reference>
<evidence type="ECO:0000313" key="3">
    <source>
        <dbReference type="Proteomes" id="UP001246372"/>
    </source>
</evidence>
<dbReference type="NCBIfam" id="TIGR02547">
    <property type="entry name" value="casA_cse1"/>
    <property type="match status" value="1"/>
</dbReference>
<dbReference type="Pfam" id="PF09481">
    <property type="entry name" value="CRISPR_Cse1"/>
    <property type="match status" value="1"/>
</dbReference>
<dbReference type="Proteomes" id="UP001246372">
    <property type="component" value="Unassembled WGS sequence"/>
</dbReference>
<evidence type="ECO:0000313" key="2">
    <source>
        <dbReference type="EMBL" id="MDT8999525.1"/>
    </source>
</evidence>
<keyword evidence="3" id="KW-1185">Reference proteome</keyword>
<feature type="region of interest" description="Disordered" evidence="1">
    <location>
        <begin position="519"/>
        <end position="538"/>
    </location>
</feature>
<accession>A0ABU3PBA2</accession>
<protein>
    <submittedName>
        <fullName evidence="2">Type I-E CRISPR-associated protein Cse1/CasA</fullName>
    </submittedName>
</protein>
<organism evidence="2 3">
    <name type="scientific">Roseateles aquae</name>
    <dbReference type="NCBI Taxonomy" id="3077235"/>
    <lineage>
        <taxon>Bacteria</taxon>
        <taxon>Pseudomonadati</taxon>
        <taxon>Pseudomonadota</taxon>
        <taxon>Betaproteobacteria</taxon>
        <taxon>Burkholderiales</taxon>
        <taxon>Sphaerotilaceae</taxon>
        <taxon>Roseateles</taxon>
    </lineage>
</organism>
<feature type="compositionally biased region" description="Polar residues" evidence="1">
    <location>
        <begin position="528"/>
        <end position="538"/>
    </location>
</feature>
<sequence>MNLLDENWLPVRMHDGSQHWISPDRLSDPGIAAFDACRADFNGALAQFAIGLLQTCTLAASDSEWRALLKAPPDAATLAQWFAPHRAAFEFDGDGARFMQDFELRASDAEPNGIAALLIETPGENTIKNNGDHFVKRGQVRGLCPHCASLALFTLQSNAPAGGVGYRTGLRGGGPLTTLLIATGTPAAPAPLWQTLWLNVRAQGAFLADGVEPGMEAPYHTFPWLAAQSAIQKEQGDTTPLQVHPAHMFWAMPRRIRLDFDAVNAGACDLCHRPSERLIRQYVTRNYGFNYKGAWLHPLSPYYAGKDGLLPLHPQPDGLGYRHWLAWVLGMDNDKRKVQAASVVSHFLLQPRVEQKTGIALRLWAFGYDMDNAKARCWYDATVPLYGLGDCGPPEQKALREEVGAWLRGAELVASYLRAAVKDAWFSSDARGDFGFIDAAFWSRTEPNFYGLLRARIQDLREGSAGDPLAAAESWRRQLRAAALRLFDAELVGSSPISRQNPARIAAAHKQLSHSLDGPKLRQALGLPQSTKATAPTA</sequence>
<comment type="caution">
    <text evidence="2">The sequence shown here is derived from an EMBL/GenBank/DDBJ whole genome shotgun (WGS) entry which is preliminary data.</text>
</comment>
<evidence type="ECO:0000256" key="1">
    <source>
        <dbReference type="SAM" id="MobiDB-lite"/>
    </source>
</evidence>
<name>A0ABU3PBA2_9BURK</name>
<dbReference type="CDD" id="cd09729">
    <property type="entry name" value="Cse1_I-E"/>
    <property type="match status" value="1"/>
</dbReference>